<keyword evidence="1" id="KW-1133">Transmembrane helix</keyword>
<evidence type="ECO:0000256" key="1">
    <source>
        <dbReference type="SAM" id="Phobius"/>
    </source>
</evidence>
<dbReference type="EMBL" id="GBXM01040780">
    <property type="protein sequence ID" value="JAH67797.1"/>
    <property type="molecule type" value="Transcribed_RNA"/>
</dbReference>
<name>A0A0E9UPS5_ANGAN</name>
<accession>A0A0E9UPS5</accession>
<organism evidence="2">
    <name type="scientific">Anguilla anguilla</name>
    <name type="common">European freshwater eel</name>
    <name type="synonym">Muraena anguilla</name>
    <dbReference type="NCBI Taxonomy" id="7936"/>
    <lineage>
        <taxon>Eukaryota</taxon>
        <taxon>Metazoa</taxon>
        <taxon>Chordata</taxon>
        <taxon>Craniata</taxon>
        <taxon>Vertebrata</taxon>
        <taxon>Euteleostomi</taxon>
        <taxon>Actinopterygii</taxon>
        <taxon>Neopterygii</taxon>
        <taxon>Teleostei</taxon>
        <taxon>Anguilliformes</taxon>
        <taxon>Anguillidae</taxon>
        <taxon>Anguilla</taxon>
    </lineage>
</organism>
<reference evidence="2" key="2">
    <citation type="journal article" date="2015" name="Fish Shellfish Immunol.">
        <title>Early steps in the European eel (Anguilla anguilla)-Vibrio vulnificus interaction in the gills: Role of the RtxA13 toxin.</title>
        <authorList>
            <person name="Callol A."/>
            <person name="Pajuelo D."/>
            <person name="Ebbesson L."/>
            <person name="Teles M."/>
            <person name="MacKenzie S."/>
            <person name="Amaro C."/>
        </authorList>
    </citation>
    <scope>NUCLEOTIDE SEQUENCE</scope>
</reference>
<protein>
    <submittedName>
        <fullName evidence="2">Uncharacterized protein</fullName>
    </submittedName>
</protein>
<keyword evidence="1" id="KW-0472">Membrane</keyword>
<sequence>MRCYRQTHLYFILYHISSLCALFCLSIDTSAH</sequence>
<keyword evidence="1" id="KW-0812">Transmembrane</keyword>
<dbReference type="AlphaFoldDB" id="A0A0E9UPS5"/>
<proteinExistence type="predicted"/>
<evidence type="ECO:0000313" key="2">
    <source>
        <dbReference type="EMBL" id="JAH67797.1"/>
    </source>
</evidence>
<reference evidence="2" key="1">
    <citation type="submission" date="2014-11" db="EMBL/GenBank/DDBJ databases">
        <authorList>
            <person name="Amaro Gonzalez C."/>
        </authorList>
    </citation>
    <scope>NUCLEOTIDE SEQUENCE</scope>
</reference>
<feature type="transmembrane region" description="Helical" evidence="1">
    <location>
        <begin position="12"/>
        <end position="31"/>
    </location>
</feature>